<dbReference type="GO" id="GO:0008652">
    <property type="term" value="P:amino acid biosynthetic process"/>
    <property type="evidence" value="ECO:0007669"/>
    <property type="project" value="UniProtKB-KW"/>
</dbReference>
<evidence type="ECO:0000256" key="2">
    <source>
        <dbReference type="ARBA" id="ARBA00022605"/>
    </source>
</evidence>
<dbReference type="SUPFAM" id="SSF52283">
    <property type="entry name" value="Formate/glycerate dehydrogenase catalytic domain-like"/>
    <property type="match status" value="1"/>
</dbReference>
<feature type="domain" description="D-isomer specific 2-hydroxyacid dehydrogenase NAD-binding" evidence="7">
    <location>
        <begin position="109"/>
        <end position="288"/>
    </location>
</feature>
<accession>A0A1G2L1J9</accession>
<dbReference type="PANTHER" id="PTHR42789:SF1">
    <property type="entry name" value="D-ISOMER SPECIFIC 2-HYDROXYACID DEHYDROGENASE FAMILY PROTEIN (AFU_ORTHOLOGUE AFUA_6G10090)"/>
    <property type="match status" value="1"/>
</dbReference>
<protein>
    <submittedName>
        <fullName evidence="8">D-glycerate dehydrogenase</fullName>
    </submittedName>
</protein>
<evidence type="ECO:0000256" key="1">
    <source>
        <dbReference type="ARBA" id="ARBA00005854"/>
    </source>
</evidence>
<dbReference type="InterPro" id="IPR006139">
    <property type="entry name" value="D-isomer_2_OHA_DH_cat_dom"/>
</dbReference>
<dbReference type="FunFam" id="3.40.50.720:FF:000203">
    <property type="entry name" value="D-3-phosphoglycerate dehydrogenase (SerA)"/>
    <property type="match status" value="1"/>
</dbReference>
<dbReference type="GO" id="GO:0051287">
    <property type="term" value="F:NAD binding"/>
    <property type="evidence" value="ECO:0007669"/>
    <property type="project" value="InterPro"/>
</dbReference>
<dbReference type="PROSITE" id="PS00671">
    <property type="entry name" value="D_2_HYDROXYACID_DH_3"/>
    <property type="match status" value="1"/>
</dbReference>
<keyword evidence="4" id="KW-0520">NAD</keyword>
<feature type="domain" description="D-isomer specific 2-hydroxyacid dehydrogenase catalytic" evidence="6">
    <location>
        <begin position="3"/>
        <end position="319"/>
    </location>
</feature>
<gene>
    <name evidence="8" type="ORF">A2934_01845</name>
</gene>
<evidence type="ECO:0000256" key="5">
    <source>
        <dbReference type="RuleBase" id="RU003719"/>
    </source>
</evidence>
<dbReference type="InterPro" id="IPR029752">
    <property type="entry name" value="D-isomer_DH_CS1"/>
</dbReference>
<dbReference type="CDD" id="cd05301">
    <property type="entry name" value="GDH"/>
    <property type="match status" value="1"/>
</dbReference>
<dbReference type="AlphaFoldDB" id="A0A1G2L1J9"/>
<evidence type="ECO:0000313" key="8">
    <source>
        <dbReference type="EMBL" id="OHA05573.1"/>
    </source>
</evidence>
<dbReference type="InterPro" id="IPR029753">
    <property type="entry name" value="D-isomer_DH_CS"/>
</dbReference>
<keyword evidence="2" id="KW-0028">Amino-acid biosynthesis</keyword>
<evidence type="ECO:0000259" key="7">
    <source>
        <dbReference type="Pfam" id="PF02826"/>
    </source>
</evidence>
<dbReference type="SUPFAM" id="SSF51735">
    <property type="entry name" value="NAD(P)-binding Rossmann-fold domains"/>
    <property type="match status" value="1"/>
</dbReference>
<evidence type="ECO:0000256" key="4">
    <source>
        <dbReference type="ARBA" id="ARBA00023027"/>
    </source>
</evidence>
<comment type="similarity">
    <text evidence="1 5">Belongs to the D-isomer specific 2-hydroxyacid dehydrogenase family.</text>
</comment>
<dbReference type="PROSITE" id="PS00065">
    <property type="entry name" value="D_2_HYDROXYACID_DH_1"/>
    <property type="match status" value="1"/>
</dbReference>
<organism evidence="8 9">
    <name type="scientific">Candidatus Sungbacteria bacterium RIFCSPLOWO2_01_FULL_47_10</name>
    <dbReference type="NCBI Taxonomy" id="1802276"/>
    <lineage>
        <taxon>Bacteria</taxon>
        <taxon>Candidatus Sungiibacteriota</taxon>
    </lineage>
</organism>
<dbReference type="InterPro" id="IPR050857">
    <property type="entry name" value="D-2-hydroxyacid_DH"/>
</dbReference>
<dbReference type="InterPro" id="IPR036291">
    <property type="entry name" value="NAD(P)-bd_dom_sf"/>
</dbReference>
<sequence>MKVFVTRKIPNAGIDMLREKGWEVLISPHDRALTRDELIDMGRGADAVLTQLTDKIDGSVVDGWGSQLKIIANYAVGYDNLNVKEISDRGVLMSNTPDVLTETVAEHTFALMLSIARRIVESDKFSRAGKYKGWEPFLLLGNDVCYKTLGIIGLGRIGARVAHHAVRGFDMKVIYYDVRRNNEFESNFGATYKDTPDDILTEADFISIHVPLLPQTRHLISAERIKKMKPSAYLINTSRGPIVDEIALRDSLKKNIIKGAAIDVWENEPLLTPGLSDLENIIITPHTASATEETRQKMGEIAAKNIIETLEGRNPPNKIIPK</sequence>
<evidence type="ECO:0000259" key="6">
    <source>
        <dbReference type="Pfam" id="PF00389"/>
    </source>
</evidence>
<dbReference type="GO" id="GO:0016616">
    <property type="term" value="F:oxidoreductase activity, acting on the CH-OH group of donors, NAD or NADP as acceptor"/>
    <property type="evidence" value="ECO:0007669"/>
    <property type="project" value="InterPro"/>
</dbReference>
<dbReference type="EMBL" id="MHQO01000048">
    <property type="protein sequence ID" value="OHA05573.1"/>
    <property type="molecule type" value="Genomic_DNA"/>
</dbReference>
<reference evidence="8 9" key="1">
    <citation type="journal article" date="2016" name="Nat. Commun.">
        <title>Thousands of microbial genomes shed light on interconnected biogeochemical processes in an aquifer system.</title>
        <authorList>
            <person name="Anantharaman K."/>
            <person name="Brown C.T."/>
            <person name="Hug L.A."/>
            <person name="Sharon I."/>
            <person name="Castelle C.J."/>
            <person name="Probst A.J."/>
            <person name="Thomas B.C."/>
            <person name="Singh A."/>
            <person name="Wilkins M.J."/>
            <person name="Karaoz U."/>
            <person name="Brodie E.L."/>
            <person name="Williams K.H."/>
            <person name="Hubbard S.S."/>
            <person name="Banfield J.F."/>
        </authorList>
    </citation>
    <scope>NUCLEOTIDE SEQUENCE [LARGE SCALE GENOMIC DNA]</scope>
</reference>
<evidence type="ECO:0000313" key="9">
    <source>
        <dbReference type="Proteomes" id="UP000177982"/>
    </source>
</evidence>
<dbReference type="Pfam" id="PF00389">
    <property type="entry name" value="2-Hacid_dh"/>
    <property type="match status" value="1"/>
</dbReference>
<keyword evidence="3 5" id="KW-0560">Oxidoreductase</keyword>
<dbReference type="InterPro" id="IPR006140">
    <property type="entry name" value="D-isomer_DH_NAD-bd"/>
</dbReference>
<dbReference type="PANTHER" id="PTHR42789">
    <property type="entry name" value="D-ISOMER SPECIFIC 2-HYDROXYACID DEHYDROGENASE FAMILY PROTEIN (AFU_ORTHOLOGUE AFUA_6G10090)"/>
    <property type="match status" value="1"/>
</dbReference>
<comment type="caution">
    <text evidence="8">The sequence shown here is derived from an EMBL/GenBank/DDBJ whole genome shotgun (WGS) entry which is preliminary data.</text>
</comment>
<dbReference type="Proteomes" id="UP000177982">
    <property type="component" value="Unassembled WGS sequence"/>
</dbReference>
<name>A0A1G2L1J9_9BACT</name>
<dbReference type="Pfam" id="PF02826">
    <property type="entry name" value="2-Hacid_dh_C"/>
    <property type="match status" value="1"/>
</dbReference>
<dbReference type="Gene3D" id="3.40.50.720">
    <property type="entry name" value="NAD(P)-binding Rossmann-like Domain"/>
    <property type="match status" value="2"/>
</dbReference>
<evidence type="ECO:0000256" key="3">
    <source>
        <dbReference type="ARBA" id="ARBA00023002"/>
    </source>
</evidence>
<dbReference type="PROSITE" id="PS00670">
    <property type="entry name" value="D_2_HYDROXYACID_DH_2"/>
    <property type="match status" value="1"/>
</dbReference>
<proteinExistence type="inferred from homology"/>